<dbReference type="SUPFAM" id="SSF56219">
    <property type="entry name" value="DNase I-like"/>
    <property type="match status" value="1"/>
</dbReference>
<dbReference type="InterPro" id="IPR005135">
    <property type="entry name" value="Endo/exonuclease/phosphatase"/>
</dbReference>
<protein>
    <submittedName>
        <fullName evidence="3">RNA-directed DNA polymerase from mobile element jockey</fullName>
    </submittedName>
</protein>
<feature type="region of interest" description="Disordered" evidence="1">
    <location>
        <begin position="25"/>
        <end position="69"/>
    </location>
</feature>
<dbReference type="OrthoDB" id="410155at2759"/>
<keyword evidence="3" id="KW-0548">Nucleotidyltransferase</keyword>
<dbReference type="Gene3D" id="3.60.10.10">
    <property type="entry name" value="Endonuclease/exonuclease/phosphatase"/>
    <property type="match status" value="1"/>
</dbReference>
<reference evidence="3 4" key="1">
    <citation type="journal article" date="2019" name="Commun. Biol.">
        <title>The bagworm genome reveals a unique fibroin gene that provides high tensile strength.</title>
        <authorList>
            <person name="Kono N."/>
            <person name="Nakamura H."/>
            <person name="Ohtoshi R."/>
            <person name="Tomita M."/>
            <person name="Numata K."/>
            <person name="Arakawa K."/>
        </authorList>
    </citation>
    <scope>NUCLEOTIDE SEQUENCE [LARGE SCALE GENOMIC DNA]</scope>
</reference>
<dbReference type="AlphaFoldDB" id="A0A4C1YC91"/>
<dbReference type="EMBL" id="BGZK01001181">
    <property type="protein sequence ID" value="GBP73638.1"/>
    <property type="molecule type" value="Genomic_DNA"/>
</dbReference>
<comment type="caution">
    <text evidence="3">The sequence shown here is derived from an EMBL/GenBank/DDBJ whole genome shotgun (WGS) entry which is preliminary data.</text>
</comment>
<keyword evidence="3" id="KW-0695">RNA-directed DNA polymerase</keyword>
<keyword evidence="4" id="KW-1185">Reference proteome</keyword>
<gene>
    <name evidence="3" type="ORF">EVAR_56317_1</name>
</gene>
<proteinExistence type="predicted"/>
<evidence type="ECO:0000256" key="1">
    <source>
        <dbReference type="SAM" id="MobiDB-lite"/>
    </source>
</evidence>
<dbReference type="Proteomes" id="UP000299102">
    <property type="component" value="Unassembled WGS sequence"/>
</dbReference>
<evidence type="ECO:0000313" key="3">
    <source>
        <dbReference type="EMBL" id="GBP73638.1"/>
    </source>
</evidence>
<evidence type="ECO:0000259" key="2">
    <source>
        <dbReference type="Pfam" id="PF14529"/>
    </source>
</evidence>
<dbReference type="PANTHER" id="PTHR33273:SF4">
    <property type="entry name" value="ENDONUCLEASE_EXONUCLEASE_PHOSPHATASE DOMAIN-CONTAINING PROTEIN"/>
    <property type="match status" value="1"/>
</dbReference>
<dbReference type="Pfam" id="PF14529">
    <property type="entry name" value="Exo_endo_phos_2"/>
    <property type="match status" value="1"/>
</dbReference>
<evidence type="ECO:0000313" key="4">
    <source>
        <dbReference type="Proteomes" id="UP000299102"/>
    </source>
</evidence>
<keyword evidence="3" id="KW-0808">Transferase</keyword>
<dbReference type="GO" id="GO:0003964">
    <property type="term" value="F:RNA-directed DNA polymerase activity"/>
    <property type="evidence" value="ECO:0007669"/>
    <property type="project" value="UniProtKB-KW"/>
</dbReference>
<dbReference type="InterPro" id="IPR036691">
    <property type="entry name" value="Endo/exonu/phosph_ase_sf"/>
</dbReference>
<feature type="domain" description="Endonuclease/exonuclease/phosphatase" evidence="2">
    <location>
        <begin position="177"/>
        <end position="288"/>
    </location>
</feature>
<name>A0A4C1YC91_EUMVA</name>
<sequence>MPPPPPFPDLENFPALASKVVNLRPRPSSNLWGETNPRGRPGAAQESARRVPRRAPPAPPPATITAGPSSFGDDIQTVMAVLRAVSSSEVSEFAGQLRTRRNVEEKLLVLVRYHYLMARACAIAGYVQLRTDRTYARRGGTALYCSRSLHCCALTIPPLINMEATGCRLAMTGHRTIVVVSVYLPSPKPLRRSDLRALLALEDAVILFGDFNCKNPRWGCAIMDQNGEKLDRLQYRLEFEIIAPSTATYFPYNDSNRLSTLHIAFTKGLAIKNSIETLHSLLSDHRTVLLKMGLPDGGRPISTIKITD</sequence>
<dbReference type="PANTHER" id="PTHR33273">
    <property type="entry name" value="DOMAIN-CONTAINING PROTEIN, PUTATIVE-RELATED"/>
    <property type="match status" value="1"/>
</dbReference>
<accession>A0A4C1YC91</accession>
<organism evidence="3 4">
    <name type="scientific">Eumeta variegata</name>
    <name type="common">Bagworm moth</name>
    <name type="synonym">Eumeta japonica</name>
    <dbReference type="NCBI Taxonomy" id="151549"/>
    <lineage>
        <taxon>Eukaryota</taxon>
        <taxon>Metazoa</taxon>
        <taxon>Ecdysozoa</taxon>
        <taxon>Arthropoda</taxon>
        <taxon>Hexapoda</taxon>
        <taxon>Insecta</taxon>
        <taxon>Pterygota</taxon>
        <taxon>Neoptera</taxon>
        <taxon>Endopterygota</taxon>
        <taxon>Lepidoptera</taxon>
        <taxon>Glossata</taxon>
        <taxon>Ditrysia</taxon>
        <taxon>Tineoidea</taxon>
        <taxon>Psychidae</taxon>
        <taxon>Oiketicinae</taxon>
        <taxon>Eumeta</taxon>
    </lineage>
</organism>